<sequence length="1033" mass="116561">MEGVKGDTSCLLVLGAGKGSIPKTPAELIRYTDSVQSMTVPVSTPPVSTATAAAAAASCPFGNGTGPRRRKFISIWRYLTLRGLFQLLGQSVGAYPMVYIALSIMLSSLSFGMFKMVLKDRIHEGYTPVNAPSRYEIDVMREFWNSTGDPMTMIVLLRAKDDGSMLRDEYLEEVMKIHSFFAENHTVMYNDRPLGFDDFCSPYCTINYNLVMFIEYLKQGVSSMKNGDANTTRNVLTYPVANIDGIELYIERNLFGVKLKNESASSENTNNTTSSFNTNYGDNYAQSLTNMDYVKVIMLVFRGDRPNASIDEALTQWELEAFKYSRKVYTSDLIDMQIIGSEILEHALTEDGQRLTPYFAAGTFHLSFIACYKVISGFVTMMIFVTVSVMLSATFYDALDWGKALVAAGAIMCPILSIVTTYGLISLLGIRTNSFMLVMPFLIMGIGVDDGFLMIHSWQRLALCTSSASMRLGFIFEEVGPSITNLIDINIVVLEIRLFCIATAIAMGLDYLYELILFGPVLAIATRCEKPTAKSCLFSVEPQRQKTLQGWRYKIDRVSKYLLKKYCKMIGHWSFSIVLLIVTVIYWYFAIIGALKIKTRLDTVKILPKDSPMQAPNQILNDIVWADYHSVTVLVNNPFDIRKSSQLDRFYQLVEEFEKIPQCRSKFFLLLLIVKYRCRVTRKLFETTILAQSTLLWLRDYQRFYKSRPMSFLDLLFGNSEEVTTTTTLPVDTGYSGYDYDKLEDFLDSFFYSHWRTFINVEETSEGPQVRKFWFSVAYKNMSTWEDRIEIMQTWRKIAAKYQDLNVTVFEPNGMFVDQMLSLKSVAVQTGVLTLMCMAVVCIIFIPNPCSVVTASIAIASISLGVFGYLSWWGFDLDPVTMAAILMSIGLSVDFTAHVSYHYQLTNRKEIVDGQVIKIPIRGAQEKLEHTLQTVGWPMIQAGASTVMCIMPLLFLQSYSPLVFLKTIFLVVSWGLIHGLVALPALLAALPDCLTNANCYRTFLSTTSERSCRYAGPDDSDIQDGEINEINVV</sequence>
<dbReference type="PROSITE" id="PS50156">
    <property type="entry name" value="SSD"/>
    <property type="match status" value="1"/>
</dbReference>
<keyword evidence="3" id="KW-1003">Cell membrane</keyword>
<feature type="transmembrane region" description="Helical" evidence="8">
    <location>
        <begin position="880"/>
        <end position="901"/>
    </location>
</feature>
<dbReference type="Pfam" id="PF02460">
    <property type="entry name" value="Patched"/>
    <property type="match status" value="1"/>
</dbReference>
<evidence type="ECO:0000256" key="7">
    <source>
        <dbReference type="ARBA" id="ARBA00023180"/>
    </source>
</evidence>
<dbReference type="GO" id="GO:0018996">
    <property type="term" value="P:molting cycle, collagen and cuticulin-based cuticle"/>
    <property type="evidence" value="ECO:0007669"/>
    <property type="project" value="TreeGrafter"/>
</dbReference>
<dbReference type="InterPro" id="IPR048634">
    <property type="entry name" value="SecD_SecF_C"/>
</dbReference>
<feature type="transmembrane region" description="Helical" evidence="8">
    <location>
        <begin position="374"/>
        <end position="395"/>
    </location>
</feature>
<dbReference type="Pfam" id="PF02355">
    <property type="entry name" value="SecD_SecF_C"/>
    <property type="match status" value="1"/>
</dbReference>
<feature type="transmembrane region" description="Helical" evidence="8">
    <location>
        <begin position="573"/>
        <end position="595"/>
    </location>
</feature>
<dbReference type="InterPro" id="IPR003392">
    <property type="entry name" value="PTHD_SSD"/>
</dbReference>
<keyword evidence="10" id="KW-1185">Reference proteome</keyword>
<dbReference type="AlphaFoldDB" id="A0A0N5B0M8"/>
<dbReference type="InterPro" id="IPR051697">
    <property type="entry name" value="Patched_domain-protein"/>
</dbReference>
<accession>A0A0N5B0M8</accession>
<comment type="subcellular location">
    <subcellularLocation>
        <location evidence="1">Cell membrane</location>
        <topology evidence="1">Multi-pass membrane protein</topology>
    </subcellularLocation>
</comment>
<dbReference type="GO" id="GO:0030659">
    <property type="term" value="C:cytoplasmic vesicle membrane"/>
    <property type="evidence" value="ECO:0007669"/>
    <property type="project" value="TreeGrafter"/>
</dbReference>
<proteinExistence type="inferred from homology"/>
<keyword evidence="4 8" id="KW-0812">Transmembrane</keyword>
<dbReference type="GO" id="GO:0006897">
    <property type="term" value="P:endocytosis"/>
    <property type="evidence" value="ECO:0007669"/>
    <property type="project" value="TreeGrafter"/>
</dbReference>
<dbReference type="Gene3D" id="1.20.1640.10">
    <property type="entry name" value="Multidrug efflux transporter AcrB transmembrane domain"/>
    <property type="match status" value="1"/>
</dbReference>
<evidence type="ECO:0000256" key="5">
    <source>
        <dbReference type="ARBA" id="ARBA00022989"/>
    </source>
</evidence>
<feature type="transmembrane region" description="Helical" evidence="8">
    <location>
        <begin position="935"/>
        <end position="956"/>
    </location>
</feature>
<feature type="transmembrane region" description="Helical" evidence="8">
    <location>
        <begin position="437"/>
        <end position="458"/>
    </location>
</feature>
<evidence type="ECO:0000256" key="3">
    <source>
        <dbReference type="ARBA" id="ARBA00022475"/>
    </source>
</evidence>
<evidence type="ECO:0000313" key="10">
    <source>
        <dbReference type="Proteomes" id="UP000046393"/>
    </source>
</evidence>
<dbReference type="FunFam" id="1.20.1640.10:FF:000013">
    <property type="entry name" value="PaTched Related family"/>
    <property type="match status" value="1"/>
</dbReference>
<keyword evidence="7" id="KW-0325">Glycoprotein</keyword>
<dbReference type="InterPro" id="IPR000731">
    <property type="entry name" value="SSD"/>
</dbReference>
<feature type="transmembrane region" description="Helical" evidence="8">
    <location>
        <begin position="98"/>
        <end position="118"/>
    </location>
</feature>
<evidence type="ECO:0000256" key="2">
    <source>
        <dbReference type="ARBA" id="ARBA00005585"/>
    </source>
</evidence>
<dbReference type="SUPFAM" id="SSF82866">
    <property type="entry name" value="Multidrug efflux transporter AcrB transmembrane domain"/>
    <property type="match status" value="2"/>
</dbReference>
<evidence type="ECO:0000313" key="11">
    <source>
        <dbReference type="WBParaSite" id="SMUV_0001083001-mRNA-1"/>
    </source>
</evidence>
<evidence type="ECO:0000256" key="6">
    <source>
        <dbReference type="ARBA" id="ARBA00023136"/>
    </source>
</evidence>
<feature type="domain" description="SSD" evidence="9">
    <location>
        <begin position="377"/>
        <end position="524"/>
    </location>
</feature>
<evidence type="ECO:0000256" key="4">
    <source>
        <dbReference type="ARBA" id="ARBA00022692"/>
    </source>
</evidence>
<name>A0A0N5B0M8_9BILA</name>
<dbReference type="PANTHER" id="PTHR10796:SF90">
    <property type="entry name" value="SSD DOMAIN-CONTAINING PROTEIN"/>
    <property type="match status" value="1"/>
</dbReference>
<comment type="similarity">
    <text evidence="2">Belongs to the patched family.</text>
</comment>
<keyword evidence="6 8" id="KW-0472">Membrane</keyword>
<evidence type="ECO:0000259" key="9">
    <source>
        <dbReference type="PROSITE" id="PS50156"/>
    </source>
</evidence>
<feature type="transmembrane region" description="Helical" evidence="8">
    <location>
        <begin position="852"/>
        <end position="873"/>
    </location>
</feature>
<evidence type="ECO:0000256" key="8">
    <source>
        <dbReference type="SAM" id="Phobius"/>
    </source>
</evidence>
<feature type="transmembrane region" description="Helical" evidence="8">
    <location>
        <begin position="968"/>
        <end position="990"/>
    </location>
</feature>
<organism evidence="10 11">
    <name type="scientific">Syphacia muris</name>
    <dbReference type="NCBI Taxonomy" id="451379"/>
    <lineage>
        <taxon>Eukaryota</taxon>
        <taxon>Metazoa</taxon>
        <taxon>Ecdysozoa</taxon>
        <taxon>Nematoda</taxon>
        <taxon>Chromadorea</taxon>
        <taxon>Rhabditida</taxon>
        <taxon>Spirurina</taxon>
        <taxon>Oxyuridomorpha</taxon>
        <taxon>Oxyuroidea</taxon>
        <taxon>Oxyuridae</taxon>
        <taxon>Syphacia</taxon>
    </lineage>
</organism>
<keyword evidence="5 8" id="KW-1133">Transmembrane helix</keyword>
<dbReference type="Proteomes" id="UP000046393">
    <property type="component" value="Unplaced"/>
</dbReference>
<feature type="transmembrane region" description="Helical" evidence="8">
    <location>
        <begin position="826"/>
        <end position="846"/>
    </location>
</feature>
<feature type="transmembrane region" description="Helical" evidence="8">
    <location>
        <begin position="401"/>
        <end position="425"/>
    </location>
</feature>
<protein>
    <submittedName>
        <fullName evidence="11">SSD domain-containing protein</fullName>
    </submittedName>
</protein>
<dbReference type="WBParaSite" id="SMUV_0001083001-mRNA-1">
    <property type="protein sequence ID" value="SMUV_0001083001-mRNA-1"/>
    <property type="gene ID" value="SMUV_0001083001"/>
</dbReference>
<evidence type="ECO:0000256" key="1">
    <source>
        <dbReference type="ARBA" id="ARBA00004651"/>
    </source>
</evidence>
<reference evidence="11" key="1">
    <citation type="submission" date="2017-02" db="UniProtKB">
        <authorList>
            <consortium name="WormBaseParasite"/>
        </authorList>
    </citation>
    <scope>IDENTIFICATION</scope>
</reference>
<dbReference type="PANTHER" id="PTHR10796">
    <property type="entry name" value="PATCHED-RELATED"/>
    <property type="match status" value="1"/>
</dbReference>
<dbReference type="GO" id="GO:0005886">
    <property type="term" value="C:plasma membrane"/>
    <property type="evidence" value="ECO:0007669"/>
    <property type="project" value="UniProtKB-SubCell"/>
</dbReference>